<accession>A0A0E9PXX7</accession>
<organism evidence="1">
    <name type="scientific">Anguilla anguilla</name>
    <name type="common">European freshwater eel</name>
    <name type="synonym">Muraena anguilla</name>
    <dbReference type="NCBI Taxonomy" id="7936"/>
    <lineage>
        <taxon>Eukaryota</taxon>
        <taxon>Metazoa</taxon>
        <taxon>Chordata</taxon>
        <taxon>Craniata</taxon>
        <taxon>Vertebrata</taxon>
        <taxon>Euteleostomi</taxon>
        <taxon>Actinopterygii</taxon>
        <taxon>Neopterygii</taxon>
        <taxon>Teleostei</taxon>
        <taxon>Anguilliformes</taxon>
        <taxon>Anguillidae</taxon>
        <taxon>Anguilla</taxon>
    </lineage>
</organism>
<reference evidence="1" key="2">
    <citation type="journal article" date="2015" name="Fish Shellfish Immunol.">
        <title>Early steps in the European eel (Anguilla anguilla)-Vibrio vulnificus interaction in the gills: Role of the RtxA13 toxin.</title>
        <authorList>
            <person name="Callol A."/>
            <person name="Pajuelo D."/>
            <person name="Ebbesson L."/>
            <person name="Teles M."/>
            <person name="MacKenzie S."/>
            <person name="Amaro C."/>
        </authorList>
    </citation>
    <scope>NUCLEOTIDE SEQUENCE</scope>
</reference>
<name>A0A0E9PXX7_ANGAN</name>
<dbReference type="EMBL" id="GBXM01099425">
    <property type="protein sequence ID" value="JAH09152.1"/>
    <property type="molecule type" value="Transcribed_RNA"/>
</dbReference>
<proteinExistence type="predicted"/>
<dbReference type="AlphaFoldDB" id="A0A0E9PXX7"/>
<evidence type="ECO:0000313" key="1">
    <source>
        <dbReference type="EMBL" id="JAH09152.1"/>
    </source>
</evidence>
<protein>
    <submittedName>
        <fullName evidence="1">Uncharacterized protein</fullName>
    </submittedName>
</protein>
<reference evidence="1" key="1">
    <citation type="submission" date="2014-11" db="EMBL/GenBank/DDBJ databases">
        <authorList>
            <person name="Amaro Gonzalez C."/>
        </authorList>
    </citation>
    <scope>NUCLEOTIDE SEQUENCE</scope>
</reference>
<sequence>MIKTTYCELDQEIQTFKTAIFPYC</sequence>